<dbReference type="Pfam" id="PF02894">
    <property type="entry name" value="GFO_IDH_MocA_C"/>
    <property type="match status" value="1"/>
</dbReference>
<feature type="domain" description="Gfo/Idh/MocA-like oxidoreductase C-terminal" evidence="3">
    <location>
        <begin position="162"/>
        <end position="332"/>
    </location>
</feature>
<dbReference type="InterPro" id="IPR004104">
    <property type="entry name" value="Gfo/Idh/MocA-like_OxRdtase_C"/>
</dbReference>
<dbReference type="InterPro" id="IPR000683">
    <property type="entry name" value="Gfo/Idh/MocA-like_OxRdtase_N"/>
</dbReference>
<gene>
    <name evidence="4" type="ORF">M2350_001352</name>
</gene>
<dbReference type="InterPro" id="IPR036291">
    <property type="entry name" value="NAD(P)-bd_dom_sf"/>
</dbReference>
<evidence type="ECO:0000313" key="5">
    <source>
        <dbReference type="Proteomes" id="UP001204798"/>
    </source>
</evidence>
<protein>
    <submittedName>
        <fullName evidence="4">Dehydrogenase</fullName>
    </submittedName>
</protein>
<dbReference type="EMBL" id="JANUCP010000002">
    <property type="protein sequence ID" value="MCS3918952.1"/>
    <property type="molecule type" value="Genomic_DNA"/>
</dbReference>
<organism evidence="4 5">
    <name type="scientific">Candidatus Fervidibacter sacchari</name>
    <dbReference type="NCBI Taxonomy" id="1448929"/>
    <lineage>
        <taxon>Bacteria</taxon>
        <taxon>Candidatus Fervidibacterota</taxon>
        <taxon>Candidatus Fervidibacter</taxon>
    </lineage>
</organism>
<evidence type="ECO:0000313" key="4">
    <source>
        <dbReference type="EMBL" id="MCS3918952.1"/>
    </source>
</evidence>
<accession>A0ABT2ELX6</accession>
<dbReference type="Gene3D" id="3.40.50.720">
    <property type="entry name" value="NAD(P)-binding Rossmann-like Domain"/>
    <property type="match status" value="1"/>
</dbReference>
<name>A0ABT2ELX6_9BACT</name>
<dbReference type="SUPFAM" id="SSF55347">
    <property type="entry name" value="Glyceraldehyde-3-phosphate dehydrogenase-like, C-terminal domain"/>
    <property type="match status" value="1"/>
</dbReference>
<evidence type="ECO:0000259" key="3">
    <source>
        <dbReference type="Pfam" id="PF02894"/>
    </source>
</evidence>
<dbReference type="Proteomes" id="UP001204798">
    <property type="component" value="Unassembled WGS sequence"/>
</dbReference>
<dbReference type="InterPro" id="IPR050463">
    <property type="entry name" value="Gfo/Idh/MocA_oxidrdct_glycsds"/>
</dbReference>
<sequence>MGKFRVGFIGTGKRRERPGPMGYAMAYQHAEAYRKIPDCELVACADIVEENARAFAETFGITRIYTDYREMLEKEQLDIVSICTWPHLHAPMVIDAAKAGVKAIHCEKPMADTWGAAKRMAEECERLGVKLTFNHQRRFGTPFRKAKALLDEGAIGELLRIEIGFGNLYDYGSHTVDLANYFNNETPAEWVIAQIDYREERLIFGMHNENQAFALWRYKNGVYGMMSTGAGSTLVGCHHRLVGTEGVIEIGPVGENLPVLRVRRFGKGDWEAIDCGGKGLHGPGYIDRAIADIVAALREGRESELCARNALNATEIIFAAYESVRRRGRVDLPLTIEDNPLVDLVNRGELKPQPRQIEAG</sequence>
<dbReference type="PANTHER" id="PTHR43818:SF11">
    <property type="entry name" value="BCDNA.GH03377"/>
    <property type="match status" value="1"/>
</dbReference>
<keyword evidence="5" id="KW-1185">Reference proteome</keyword>
<reference evidence="4 5" key="1">
    <citation type="submission" date="2022-08" db="EMBL/GenBank/DDBJ databases">
        <title>Bacterial and archaeal communities from various locations to study Microbial Dark Matter (Phase II).</title>
        <authorList>
            <person name="Stepanauskas R."/>
        </authorList>
    </citation>
    <scope>NUCLEOTIDE SEQUENCE [LARGE SCALE GENOMIC DNA]</scope>
    <source>
        <strain evidence="4 5">PD1</strain>
    </source>
</reference>
<proteinExistence type="predicted"/>
<dbReference type="Gene3D" id="3.30.360.10">
    <property type="entry name" value="Dihydrodipicolinate Reductase, domain 2"/>
    <property type="match status" value="1"/>
</dbReference>
<dbReference type="PANTHER" id="PTHR43818">
    <property type="entry name" value="BCDNA.GH03377"/>
    <property type="match status" value="1"/>
</dbReference>
<dbReference type="Pfam" id="PF01408">
    <property type="entry name" value="GFO_IDH_MocA"/>
    <property type="match status" value="1"/>
</dbReference>
<dbReference type="SUPFAM" id="SSF51735">
    <property type="entry name" value="NAD(P)-binding Rossmann-fold domains"/>
    <property type="match status" value="1"/>
</dbReference>
<evidence type="ECO:0000259" key="2">
    <source>
        <dbReference type="Pfam" id="PF01408"/>
    </source>
</evidence>
<evidence type="ECO:0000256" key="1">
    <source>
        <dbReference type="ARBA" id="ARBA00023002"/>
    </source>
</evidence>
<feature type="domain" description="Gfo/Idh/MocA-like oxidoreductase N-terminal" evidence="2">
    <location>
        <begin position="5"/>
        <end position="135"/>
    </location>
</feature>
<keyword evidence="1" id="KW-0560">Oxidoreductase</keyword>
<dbReference type="RefSeq" id="WP_259095021.1">
    <property type="nucleotide sequence ID" value="NZ_CP130454.1"/>
</dbReference>
<comment type="caution">
    <text evidence="4">The sequence shown here is derived from an EMBL/GenBank/DDBJ whole genome shotgun (WGS) entry which is preliminary data.</text>
</comment>